<comment type="caution">
    <text evidence="1">The sequence shown here is derived from an EMBL/GenBank/DDBJ whole genome shotgun (WGS) entry which is preliminary data.</text>
</comment>
<name>A0A2G6E649_9BACT</name>
<accession>A0A2G6E649</accession>
<proteinExistence type="predicted"/>
<dbReference type="AlphaFoldDB" id="A0A2G6E649"/>
<dbReference type="EMBL" id="PDPS01000028">
    <property type="protein sequence ID" value="PID57258.1"/>
    <property type="molecule type" value="Genomic_DNA"/>
</dbReference>
<gene>
    <name evidence="1" type="ORF">CSB45_08510</name>
</gene>
<sequence>MPLHYKFQKTHIPDPRKIFTFILQAYFDKKMYNFLNEEIRHEAVFMAEKPSFQADVLQKDTVSLSGKKLSRK</sequence>
<dbReference type="Proteomes" id="UP000229740">
    <property type="component" value="Unassembled WGS sequence"/>
</dbReference>
<evidence type="ECO:0000313" key="2">
    <source>
        <dbReference type="Proteomes" id="UP000229740"/>
    </source>
</evidence>
<reference evidence="1 2" key="1">
    <citation type="submission" date="2017-10" db="EMBL/GenBank/DDBJ databases">
        <title>Novel microbial diversity and functional potential in the marine mammal oral microbiome.</title>
        <authorList>
            <person name="Dudek N.K."/>
            <person name="Sun C.L."/>
            <person name="Burstein D."/>
            <person name="Kantor R.S."/>
            <person name="Aliaga Goltsman D.S."/>
            <person name="Bik E.M."/>
            <person name="Thomas B.C."/>
            <person name="Banfield J.F."/>
            <person name="Relman D.A."/>
        </authorList>
    </citation>
    <scope>NUCLEOTIDE SEQUENCE [LARGE SCALE GENOMIC DNA]</scope>
    <source>
        <strain evidence="1">DOLZORAL124_49_17</strain>
    </source>
</reference>
<organism evidence="1 2">
    <name type="scientific">candidate division KSB3 bacterium</name>
    <dbReference type="NCBI Taxonomy" id="2044937"/>
    <lineage>
        <taxon>Bacteria</taxon>
        <taxon>candidate division KSB3</taxon>
    </lineage>
</organism>
<evidence type="ECO:0000313" key="1">
    <source>
        <dbReference type="EMBL" id="PID57258.1"/>
    </source>
</evidence>
<protein>
    <submittedName>
        <fullName evidence="1">Uncharacterized protein</fullName>
    </submittedName>
</protein>